<gene>
    <name evidence="2" type="ORF">GA0070613_2116</name>
</gene>
<keyword evidence="3" id="KW-1185">Reference proteome</keyword>
<dbReference type="RefSeq" id="WP_231929740.1">
    <property type="nucleotide sequence ID" value="NZ_LT607754.1"/>
</dbReference>
<evidence type="ECO:0000313" key="2">
    <source>
        <dbReference type="EMBL" id="SCG52020.1"/>
    </source>
</evidence>
<name>A0A1C5I193_9ACTN</name>
<protein>
    <recommendedName>
        <fullName evidence="4">ABC transporter substrate-binding protein</fullName>
    </recommendedName>
</protein>
<organism evidence="2 3">
    <name type="scientific">Micromonospora inositola</name>
    <dbReference type="NCBI Taxonomy" id="47865"/>
    <lineage>
        <taxon>Bacteria</taxon>
        <taxon>Bacillati</taxon>
        <taxon>Actinomycetota</taxon>
        <taxon>Actinomycetes</taxon>
        <taxon>Micromonosporales</taxon>
        <taxon>Micromonosporaceae</taxon>
        <taxon>Micromonospora</taxon>
    </lineage>
</organism>
<feature type="signal peptide" evidence="1">
    <location>
        <begin position="1"/>
        <end position="29"/>
    </location>
</feature>
<dbReference type="EMBL" id="LT607754">
    <property type="protein sequence ID" value="SCG52020.1"/>
    <property type="molecule type" value="Genomic_DNA"/>
</dbReference>
<proteinExistence type="predicted"/>
<dbReference type="Proteomes" id="UP000198221">
    <property type="component" value="Chromosome I"/>
</dbReference>
<accession>A0A1C5I193</accession>
<evidence type="ECO:0000313" key="3">
    <source>
        <dbReference type="Proteomes" id="UP000198221"/>
    </source>
</evidence>
<dbReference type="AlphaFoldDB" id="A0A1C5I193"/>
<reference evidence="3" key="1">
    <citation type="submission" date="2016-06" db="EMBL/GenBank/DDBJ databases">
        <authorList>
            <person name="Varghese N."/>
            <person name="Submissions Spin"/>
        </authorList>
    </citation>
    <scope>NUCLEOTIDE SEQUENCE [LARGE SCALE GENOMIC DNA]</scope>
    <source>
        <strain evidence="3">DSM 43819</strain>
    </source>
</reference>
<sequence>MRAARFRTAFVALTAATGLVLGGTGVAQAAPVTQQAPTVAPAASTVSTPVTGSFTDALGGAGTFAGTFTPTRFVNQNGQLAAVGTLTGTLTNPAGTPLGAVTQQVTVPVQVSGTCDILNLDLGPLDLNLLGLQVHLDEVVLDITAQQGPGNLLGNLLCAVAGLLDNTGGAGGALNGLVALLNRILSAL</sequence>
<evidence type="ECO:0000256" key="1">
    <source>
        <dbReference type="SAM" id="SignalP"/>
    </source>
</evidence>
<keyword evidence="1" id="KW-0732">Signal</keyword>
<feature type="chain" id="PRO_5008718238" description="ABC transporter substrate-binding protein" evidence="1">
    <location>
        <begin position="30"/>
        <end position="188"/>
    </location>
</feature>
<evidence type="ECO:0008006" key="4">
    <source>
        <dbReference type="Google" id="ProtNLM"/>
    </source>
</evidence>